<sequence>MPLACGAQVGVGQECRELKTTRSGCPVSASCCVYLLPYLSVGWRSDVDAVASSTFGWAGETRIGGLSAPTTRLSLSDRLPPSSTSSFFPSPLLHFGLASPPLPNWLTFLFGLAGRSVGQLKRPKKQQPRRDLLHLCPSPDTTPEPMSTLTRFGHFGR</sequence>
<name>A0A3S5C8N3_9PLAT</name>
<proteinExistence type="predicted"/>
<feature type="region of interest" description="Disordered" evidence="1">
    <location>
        <begin position="120"/>
        <end position="149"/>
    </location>
</feature>
<keyword evidence="3" id="KW-1185">Reference proteome</keyword>
<dbReference type="Proteomes" id="UP000784294">
    <property type="component" value="Unassembled WGS sequence"/>
</dbReference>
<evidence type="ECO:0000256" key="1">
    <source>
        <dbReference type="SAM" id="MobiDB-lite"/>
    </source>
</evidence>
<comment type="caution">
    <text evidence="2">The sequence shown here is derived from an EMBL/GenBank/DDBJ whole genome shotgun (WGS) entry which is preliminary data.</text>
</comment>
<feature type="compositionally biased region" description="Polar residues" evidence="1">
    <location>
        <begin position="139"/>
        <end position="149"/>
    </location>
</feature>
<dbReference type="AlphaFoldDB" id="A0A3S5C8N3"/>
<dbReference type="EMBL" id="CAAALY010275125">
    <property type="protein sequence ID" value="VEL42560.1"/>
    <property type="molecule type" value="Genomic_DNA"/>
</dbReference>
<accession>A0A3S5C8N3</accession>
<evidence type="ECO:0000313" key="3">
    <source>
        <dbReference type="Proteomes" id="UP000784294"/>
    </source>
</evidence>
<evidence type="ECO:0000313" key="2">
    <source>
        <dbReference type="EMBL" id="VEL42560.1"/>
    </source>
</evidence>
<organism evidence="2 3">
    <name type="scientific">Protopolystoma xenopodis</name>
    <dbReference type="NCBI Taxonomy" id="117903"/>
    <lineage>
        <taxon>Eukaryota</taxon>
        <taxon>Metazoa</taxon>
        <taxon>Spiralia</taxon>
        <taxon>Lophotrochozoa</taxon>
        <taxon>Platyhelminthes</taxon>
        <taxon>Monogenea</taxon>
        <taxon>Polyopisthocotylea</taxon>
        <taxon>Polystomatidea</taxon>
        <taxon>Polystomatidae</taxon>
        <taxon>Protopolystoma</taxon>
    </lineage>
</organism>
<gene>
    <name evidence="2" type="ORF">PXEA_LOCUS36000</name>
</gene>
<reference evidence="2" key="1">
    <citation type="submission" date="2018-11" db="EMBL/GenBank/DDBJ databases">
        <authorList>
            <consortium name="Pathogen Informatics"/>
        </authorList>
    </citation>
    <scope>NUCLEOTIDE SEQUENCE</scope>
</reference>
<protein>
    <submittedName>
        <fullName evidence="2">Uncharacterized protein</fullName>
    </submittedName>
</protein>